<accession>A0A0G4ICQ5</accession>
<name>A0A0G4ICQ5_9ALVE</name>
<protein>
    <recommendedName>
        <fullName evidence="3">Retrotransposon gag domain-containing protein</fullName>
    </recommendedName>
</protein>
<dbReference type="VEuPathDB" id="CryptoDB:Cvel_13105"/>
<dbReference type="EMBL" id="CDMZ01005824">
    <property type="protein sequence ID" value="CEM54860.1"/>
    <property type="molecule type" value="Genomic_DNA"/>
</dbReference>
<evidence type="ECO:0008006" key="3">
    <source>
        <dbReference type="Google" id="ProtNLM"/>
    </source>
</evidence>
<gene>
    <name evidence="2" type="ORF">Cvel_13105</name>
</gene>
<evidence type="ECO:0000313" key="2">
    <source>
        <dbReference type="EMBL" id="CEM54860.1"/>
    </source>
</evidence>
<dbReference type="PhylomeDB" id="A0A0G4ICQ5"/>
<evidence type="ECO:0000256" key="1">
    <source>
        <dbReference type="SAM" id="MobiDB-lite"/>
    </source>
</evidence>
<feature type="region of interest" description="Disordered" evidence="1">
    <location>
        <begin position="116"/>
        <end position="164"/>
    </location>
</feature>
<reference evidence="2" key="1">
    <citation type="submission" date="2014-11" db="EMBL/GenBank/DDBJ databases">
        <authorList>
            <person name="Otto D Thomas"/>
            <person name="Naeem Raeece"/>
        </authorList>
    </citation>
    <scope>NUCLEOTIDE SEQUENCE</scope>
</reference>
<proteinExistence type="predicted"/>
<dbReference type="AlphaFoldDB" id="A0A0G4ICQ5"/>
<organism evidence="2">
    <name type="scientific">Chromera velia CCMP2878</name>
    <dbReference type="NCBI Taxonomy" id="1169474"/>
    <lineage>
        <taxon>Eukaryota</taxon>
        <taxon>Sar</taxon>
        <taxon>Alveolata</taxon>
        <taxon>Colpodellida</taxon>
        <taxon>Chromeraceae</taxon>
        <taxon>Chromera</taxon>
    </lineage>
</organism>
<sequence length="164" mass="18556">MSAYFPPSLCRKQRGNGTFHSFEEFAAALAKKFIDPLGQDHLRNELKELRYSKDEGMETHGDDFLDIAEELEHTTPDKLIYMFKESIPKDIRLEVTKKGLEMLEEAIEAACIAAEKTEGKSRGAHRKQSGNGRENGKHHSSSSQDSPVPMQLDVLHQLSRQQCL</sequence>